<evidence type="ECO:0000256" key="4">
    <source>
        <dbReference type="ARBA" id="ARBA00022481"/>
    </source>
</evidence>
<feature type="region of interest" description="Disordered" evidence="11">
    <location>
        <begin position="78"/>
        <end position="105"/>
    </location>
</feature>
<organism evidence="14 15">
    <name type="scientific">Desulfoluna butyratoxydans</name>
    <dbReference type="NCBI Taxonomy" id="231438"/>
    <lineage>
        <taxon>Bacteria</taxon>
        <taxon>Pseudomonadati</taxon>
        <taxon>Thermodesulfobacteriota</taxon>
        <taxon>Desulfobacteria</taxon>
        <taxon>Desulfobacterales</taxon>
        <taxon>Desulfolunaceae</taxon>
        <taxon>Desulfoluna</taxon>
    </lineage>
</organism>
<evidence type="ECO:0000313" key="14">
    <source>
        <dbReference type="EMBL" id="VFQ42652.1"/>
    </source>
</evidence>
<feature type="compositionally biased region" description="Polar residues" evidence="11">
    <location>
        <begin position="90"/>
        <end position="105"/>
    </location>
</feature>
<evidence type="ECO:0000256" key="10">
    <source>
        <dbReference type="ARBA" id="ARBA00030775"/>
    </source>
</evidence>
<proteinExistence type="inferred from homology"/>
<dbReference type="EMBL" id="CAADHO010000001">
    <property type="protein sequence ID" value="VFQ42652.1"/>
    <property type="molecule type" value="Genomic_DNA"/>
</dbReference>
<reference evidence="14 15" key="1">
    <citation type="submission" date="2019-03" db="EMBL/GenBank/DDBJ databases">
        <authorList>
            <person name="Nijsse B."/>
        </authorList>
    </citation>
    <scope>NUCLEOTIDE SEQUENCE [LARGE SCALE GENOMIC DNA]</scope>
    <source>
        <strain evidence="14">Desulfoluna butyratoxydans MSL71</strain>
    </source>
</reference>
<keyword evidence="3" id="KW-1003">Cell membrane</keyword>
<dbReference type="NCBIfam" id="TIGR02532">
    <property type="entry name" value="IV_pilin_GFxxxE"/>
    <property type="match status" value="1"/>
</dbReference>
<evidence type="ECO:0000256" key="7">
    <source>
        <dbReference type="ARBA" id="ARBA00022989"/>
    </source>
</evidence>
<evidence type="ECO:0000259" key="13">
    <source>
        <dbReference type="Pfam" id="PF12019"/>
    </source>
</evidence>
<evidence type="ECO:0000256" key="3">
    <source>
        <dbReference type="ARBA" id="ARBA00022475"/>
    </source>
</evidence>
<dbReference type="Gene3D" id="3.30.700.10">
    <property type="entry name" value="Glycoprotein, Type 4 Pilin"/>
    <property type="match status" value="1"/>
</dbReference>
<protein>
    <recommendedName>
        <fullName evidence="2">Type II secretion system protein H</fullName>
    </recommendedName>
    <alternativeName>
        <fullName evidence="10">General secretion pathway protein H</fullName>
    </alternativeName>
</protein>
<dbReference type="AlphaFoldDB" id="A0A4U8YM70"/>
<evidence type="ECO:0000256" key="2">
    <source>
        <dbReference type="ARBA" id="ARBA00021549"/>
    </source>
</evidence>
<comment type="similarity">
    <text evidence="9">Belongs to the GSP H family.</text>
</comment>
<dbReference type="Proteomes" id="UP000507962">
    <property type="component" value="Unassembled WGS sequence"/>
</dbReference>
<keyword evidence="8 12" id="KW-0472">Membrane</keyword>
<evidence type="ECO:0000256" key="9">
    <source>
        <dbReference type="ARBA" id="ARBA00025772"/>
    </source>
</evidence>
<feature type="domain" description="General secretion pathway GspH" evidence="13">
    <location>
        <begin position="42"/>
        <end position="158"/>
    </location>
</feature>
<feature type="compositionally biased region" description="Low complexity" evidence="11">
    <location>
        <begin position="163"/>
        <end position="173"/>
    </location>
</feature>
<feature type="region of interest" description="Disordered" evidence="11">
    <location>
        <begin position="163"/>
        <end position="192"/>
    </location>
</feature>
<dbReference type="InterPro" id="IPR012902">
    <property type="entry name" value="N_methyl_site"/>
</dbReference>
<sequence length="192" mass="20775">MKNQRGFTLLELMVAVALVAIIVSISSPAWQEFLSNRRTAGASRELYNALQHVRMKAIKEGQTITVIYYDDKGDAVSDASDETPKPFSSARISWDQNGDGTPESTEVFTASSHVLCDTNQESMGYNSRGILLGCNSGTLRVWNDRSLREYSIVINNLGTMRQASGTHEASSSGGASGCGQEGEDDQDPGEES</sequence>
<dbReference type="GO" id="GO:0005886">
    <property type="term" value="C:plasma membrane"/>
    <property type="evidence" value="ECO:0007669"/>
    <property type="project" value="UniProtKB-SubCell"/>
</dbReference>
<dbReference type="GO" id="GO:0015628">
    <property type="term" value="P:protein secretion by the type II secretion system"/>
    <property type="evidence" value="ECO:0007669"/>
    <property type="project" value="InterPro"/>
</dbReference>
<feature type="transmembrane region" description="Helical" evidence="12">
    <location>
        <begin position="12"/>
        <end position="30"/>
    </location>
</feature>
<dbReference type="Pfam" id="PF07963">
    <property type="entry name" value="N_methyl"/>
    <property type="match status" value="1"/>
</dbReference>
<name>A0A4U8YM70_9BACT</name>
<evidence type="ECO:0000256" key="8">
    <source>
        <dbReference type="ARBA" id="ARBA00023136"/>
    </source>
</evidence>
<dbReference type="Pfam" id="PF12019">
    <property type="entry name" value="GspH"/>
    <property type="match status" value="1"/>
</dbReference>
<evidence type="ECO:0000256" key="5">
    <source>
        <dbReference type="ARBA" id="ARBA00022519"/>
    </source>
</evidence>
<keyword evidence="5" id="KW-0997">Cell inner membrane</keyword>
<dbReference type="GO" id="GO:0015627">
    <property type="term" value="C:type II protein secretion system complex"/>
    <property type="evidence" value="ECO:0007669"/>
    <property type="project" value="InterPro"/>
</dbReference>
<evidence type="ECO:0000256" key="12">
    <source>
        <dbReference type="SAM" id="Phobius"/>
    </source>
</evidence>
<keyword evidence="4" id="KW-0488">Methylation</keyword>
<keyword evidence="7 12" id="KW-1133">Transmembrane helix</keyword>
<keyword evidence="15" id="KW-1185">Reference proteome</keyword>
<evidence type="ECO:0000256" key="11">
    <source>
        <dbReference type="SAM" id="MobiDB-lite"/>
    </source>
</evidence>
<gene>
    <name evidence="14" type="ORF">MSL71_2730</name>
</gene>
<dbReference type="PROSITE" id="PS00409">
    <property type="entry name" value="PROKAR_NTER_METHYL"/>
    <property type="match status" value="1"/>
</dbReference>
<dbReference type="SUPFAM" id="SSF54523">
    <property type="entry name" value="Pili subunits"/>
    <property type="match status" value="1"/>
</dbReference>
<comment type="subcellular location">
    <subcellularLocation>
        <location evidence="1">Cell inner membrane</location>
        <topology evidence="1">Single-pass membrane protein</topology>
    </subcellularLocation>
</comment>
<accession>A0A4U8YM70</accession>
<dbReference type="InterPro" id="IPR022346">
    <property type="entry name" value="T2SS_GspH"/>
</dbReference>
<dbReference type="RefSeq" id="WP_180136882.1">
    <property type="nucleotide sequence ID" value="NZ_CAADHO010000001.1"/>
</dbReference>
<evidence type="ECO:0000313" key="15">
    <source>
        <dbReference type="Proteomes" id="UP000507962"/>
    </source>
</evidence>
<keyword evidence="6 12" id="KW-0812">Transmembrane</keyword>
<evidence type="ECO:0000256" key="6">
    <source>
        <dbReference type="ARBA" id="ARBA00022692"/>
    </source>
</evidence>
<dbReference type="InterPro" id="IPR045584">
    <property type="entry name" value="Pilin-like"/>
</dbReference>
<feature type="compositionally biased region" description="Acidic residues" evidence="11">
    <location>
        <begin position="181"/>
        <end position="192"/>
    </location>
</feature>
<evidence type="ECO:0000256" key="1">
    <source>
        <dbReference type="ARBA" id="ARBA00004377"/>
    </source>
</evidence>